<dbReference type="Proteomes" id="UP000017081">
    <property type="component" value="Unassembled WGS sequence"/>
</dbReference>
<proteinExistence type="predicted"/>
<comment type="caution">
    <text evidence="4">The sequence shown here is derived from an EMBL/GenBank/DDBJ whole genome shotgun (WGS) entry which is preliminary data.</text>
</comment>
<dbReference type="Gene3D" id="3.40.50.1980">
    <property type="entry name" value="Nitrogenase molybdenum iron protein domain"/>
    <property type="match status" value="2"/>
</dbReference>
<dbReference type="HOGENOM" id="CLU_038034_2_5_0"/>
<dbReference type="PANTHER" id="PTHR30535">
    <property type="entry name" value="VITAMIN B12-BINDING PROTEIN"/>
    <property type="match status" value="1"/>
</dbReference>
<evidence type="ECO:0000313" key="5">
    <source>
        <dbReference type="Proteomes" id="UP000017081"/>
    </source>
</evidence>
<accession>U7VD18</accession>
<dbReference type="SUPFAM" id="SSF53807">
    <property type="entry name" value="Helical backbone' metal receptor"/>
    <property type="match status" value="1"/>
</dbReference>
<dbReference type="PROSITE" id="PS50983">
    <property type="entry name" value="FE_B12_PBP"/>
    <property type="match status" value="1"/>
</dbReference>
<dbReference type="NCBIfam" id="NF038402">
    <property type="entry name" value="TroA_like"/>
    <property type="match status" value="1"/>
</dbReference>
<dbReference type="EMBL" id="AXZF01000054">
    <property type="protein sequence ID" value="ERT68648.1"/>
    <property type="molecule type" value="Genomic_DNA"/>
</dbReference>
<evidence type="ECO:0000259" key="3">
    <source>
        <dbReference type="PROSITE" id="PS50983"/>
    </source>
</evidence>
<dbReference type="InterPro" id="IPR054828">
    <property type="entry name" value="Vit_B12_bind_prot"/>
</dbReference>
<gene>
    <name evidence="4" type="ORF">HMPREF0202_01456</name>
</gene>
<dbReference type="InterPro" id="IPR002491">
    <property type="entry name" value="ABC_transptr_periplasmic_BD"/>
</dbReference>
<evidence type="ECO:0000256" key="2">
    <source>
        <dbReference type="SAM" id="Coils"/>
    </source>
</evidence>
<dbReference type="STRING" id="1319815.HMPREF0202_01456"/>
<feature type="coiled-coil region" evidence="2">
    <location>
        <begin position="142"/>
        <end position="173"/>
    </location>
</feature>
<sequence>MLKKVFMLNIFVFSIGYSRILVDGIGRKVEIPEKVERIISTVPSNTEIIVDMGLVNILAGVDIYSEKISKELEGKGILNTDRLNEEKIMELMPDLVITSQHNLSKGKESLNIFDEVGIPIYVMKTPNSLEEVKKSIDEIGNLLNERKKSDNLKNNYAEELEKLKSQKERQKRVYFEILNNPIYTTGGKTFLNDVIENAGGKNIFENQEGWISPTLESIIEENPEFIFVGEDRKEIIEDIKTRPEWRELDAIKTGKVYFVDEGINRPSTRVLKSLKQMKEVLSNDKF</sequence>
<organism evidence="4 5">
    <name type="scientific">Cetobacterium somerae ATCC BAA-474</name>
    <dbReference type="NCBI Taxonomy" id="1319815"/>
    <lineage>
        <taxon>Bacteria</taxon>
        <taxon>Fusobacteriati</taxon>
        <taxon>Fusobacteriota</taxon>
        <taxon>Fusobacteriia</taxon>
        <taxon>Fusobacteriales</taxon>
        <taxon>Fusobacteriaceae</taxon>
        <taxon>Cetobacterium</taxon>
    </lineage>
</organism>
<keyword evidence="2" id="KW-0175">Coiled coil</keyword>
<dbReference type="InterPro" id="IPR050902">
    <property type="entry name" value="ABC_Transporter_SBP"/>
</dbReference>
<keyword evidence="5" id="KW-1185">Reference proteome</keyword>
<reference evidence="4 5" key="1">
    <citation type="submission" date="2013-08" db="EMBL/GenBank/DDBJ databases">
        <authorList>
            <person name="Weinstock G."/>
            <person name="Sodergren E."/>
            <person name="Wylie T."/>
            <person name="Fulton L."/>
            <person name="Fulton R."/>
            <person name="Fronick C."/>
            <person name="O'Laughlin M."/>
            <person name="Godfrey J."/>
            <person name="Miner T."/>
            <person name="Herter B."/>
            <person name="Appelbaum E."/>
            <person name="Cordes M."/>
            <person name="Lek S."/>
            <person name="Wollam A."/>
            <person name="Pepin K.H."/>
            <person name="Palsikar V.B."/>
            <person name="Mitreva M."/>
            <person name="Wilson R.K."/>
        </authorList>
    </citation>
    <scope>NUCLEOTIDE SEQUENCE [LARGE SCALE GENOMIC DNA]</scope>
    <source>
        <strain evidence="4 5">ATCC BAA-474</strain>
    </source>
</reference>
<dbReference type="RefSeq" id="WP_023050994.1">
    <property type="nucleotide sequence ID" value="NZ_CP173065.2"/>
</dbReference>
<evidence type="ECO:0000256" key="1">
    <source>
        <dbReference type="ARBA" id="ARBA00022729"/>
    </source>
</evidence>
<dbReference type="AlphaFoldDB" id="U7VD18"/>
<dbReference type="GO" id="GO:0071281">
    <property type="term" value="P:cellular response to iron ion"/>
    <property type="evidence" value="ECO:0007669"/>
    <property type="project" value="TreeGrafter"/>
</dbReference>
<dbReference type="eggNOG" id="COG0614">
    <property type="taxonomic scope" value="Bacteria"/>
</dbReference>
<evidence type="ECO:0000313" key="4">
    <source>
        <dbReference type="EMBL" id="ERT68648.1"/>
    </source>
</evidence>
<dbReference type="Pfam" id="PF01497">
    <property type="entry name" value="Peripla_BP_2"/>
    <property type="match status" value="1"/>
</dbReference>
<name>U7VD18_9FUSO</name>
<feature type="domain" description="Fe/B12 periplasmic-binding" evidence="3">
    <location>
        <begin position="37"/>
        <end position="285"/>
    </location>
</feature>
<keyword evidence="1" id="KW-0732">Signal</keyword>
<protein>
    <recommendedName>
        <fullName evidence="3">Fe/B12 periplasmic-binding domain-containing protein</fullName>
    </recommendedName>
</protein>
<dbReference type="PANTHER" id="PTHR30535:SF34">
    <property type="entry name" value="MOLYBDATE-BINDING PROTEIN MOLA"/>
    <property type="match status" value="1"/>
</dbReference>